<comment type="caution">
    <text evidence="2">The sequence shown here is derived from an EMBL/GenBank/DDBJ whole genome shotgun (WGS) entry which is preliminary data.</text>
</comment>
<keyword evidence="1" id="KW-1133">Transmembrane helix</keyword>
<dbReference type="AlphaFoldDB" id="C0GG47"/>
<dbReference type="Proteomes" id="UP000006443">
    <property type="component" value="Unassembled WGS sequence"/>
</dbReference>
<accession>C0GG47</accession>
<feature type="transmembrane region" description="Helical" evidence="1">
    <location>
        <begin position="7"/>
        <end position="23"/>
    </location>
</feature>
<gene>
    <name evidence="2" type="ORF">DealDRAFT_1456</name>
</gene>
<dbReference type="Gene3D" id="3.90.10.10">
    <property type="entry name" value="Cytochrome C3"/>
    <property type="match status" value="1"/>
</dbReference>
<dbReference type="OrthoDB" id="2081688at2"/>
<evidence type="ECO:0000256" key="1">
    <source>
        <dbReference type="SAM" id="Phobius"/>
    </source>
</evidence>
<protein>
    <submittedName>
        <fullName evidence="2">Uncharacterized protein</fullName>
    </submittedName>
</protein>
<dbReference type="EMBL" id="ACJM01000006">
    <property type="protein sequence ID" value="EEG77736.1"/>
    <property type="molecule type" value="Genomic_DNA"/>
</dbReference>
<keyword evidence="3" id="KW-1185">Reference proteome</keyword>
<reference evidence="2 3" key="1">
    <citation type="submission" date="2009-02" db="EMBL/GenBank/DDBJ databases">
        <title>Sequencing of the draft genome and assembly of Dethiobacter alkaliphilus AHT 1.</title>
        <authorList>
            <consortium name="US DOE Joint Genome Institute (JGI-PGF)"/>
            <person name="Lucas S."/>
            <person name="Copeland A."/>
            <person name="Lapidus A."/>
            <person name="Glavina del Rio T."/>
            <person name="Dalin E."/>
            <person name="Tice H."/>
            <person name="Bruce D."/>
            <person name="Goodwin L."/>
            <person name="Pitluck S."/>
            <person name="Larimer F."/>
            <person name="Land M.L."/>
            <person name="Hauser L."/>
            <person name="Muyzer G."/>
        </authorList>
    </citation>
    <scope>NUCLEOTIDE SEQUENCE [LARGE SCALE GENOMIC DNA]</scope>
    <source>
        <strain evidence="2 3">AHT 1</strain>
    </source>
</reference>
<dbReference type="STRING" id="555088.DealDRAFT_1456"/>
<sequence>MYKETRFFFMFSLIVMIVFGYGVRAHLLAPQPPVGGPILTSHAADGNYEGNCIACHQGVEELHLSYFGTFENDSCLDCHGGAAQTPHDIEGQFADCLSCHGGITASHDEMFPFPGRSYEDCLICHIPSE</sequence>
<keyword evidence="1" id="KW-0812">Transmembrane</keyword>
<dbReference type="InterPro" id="IPR036280">
    <property type="entry name" value="Multihaem_cyt_sf"/>
</dbReference>
<organism evidence="2 3">
    <name type="scientific">Dethiobacter alkaliphilus AHT 1</name>
    <dbReference type="NCBI Taxonomy" id="555088"/>
    <lineage>
        <taxon>Bacteria</taxon>
        <taxon>Bacillati</taxon>
        <taxon>Bacillota</taxon>
        <taxon>Dethiobacteria</taxon>
        <taxon>Dethiobacterales</taxon>
        <taxon>Dethiobacteraceae</taxon>
        <taxon>Dethiobacter</taxon>
    </lineage>
</organism>
<dbReference type="SUPFAM" id="SSF48695">
    <property type="entry name" value="Multiheme cytochromes"/>
    <property type="match status" value="1"/>
</dbReference>
<evidence type="ECO:0000313" key="3">
    <source>
        <dbReference type="Proteomes" id="UP000006443"/>
    </source>
</evidence>
<name>C0GG47_DETAL</name>
<proteinExistence type="predicted"/>
<keyword evidence="1" id="KW-0472">Membrane</keyword>
<dbReference type="RefSeq" id="WP_008516216.1">
    <property type="nucleotide sequence ID" value="NZ_ACJM01000006.1"/>
</dbReference>
<evidence type="ECO:0000313" key="2">
    <source>
        <dbReference type="EMBL" id="EEG77736.1"/>
    </source>
</evidence>